<feature type="binding site" evidence="8">
    <location>
        <position position="67"/>
    </location>
    <ligand>
        <name>Zn(2+)</name>
        <dbReference type="ChEBI" id="CHEBI:29105"/>
        <label>1</label>
        <note>catalytic</note>
    </ligand>
</feature>
<keyword evidence="2 8" id="KW-0819">tRNA processing</keyword>
<sequence>MGSAGMSLLRLTFLGTSAAQPTLHRGLSGLAVKAHADLLLFDCGEGSQRQMVRFGTGFTVDAAFFTHFHADHYLGIIGFLRTLGMTGRTEPMHLYGPPPARRLLHQAVHLGLESLAFPVEIHELKDGDVVRRNGYSVQAVGVDHRIHALGYVLAEDARPGRFHLEKARELGVPEGPAFGKLQKGEAVTLPDGRVVKPEDVLGEARAGRRLVISGDTRPCPALVQAAKDADLLVHESTFSDDEQTRAVETRHSTAREAAQVARDAGAKRLILTHLSSRHDTDPGRLLTQAREAFKGPVEVAFDGLTVELPLRD</sequence>
<dbReference type="CDD" id="cd07717">
    <property type="entry name" value="RNaseZ_ZiPD-like_MBL-fold"/>
    <property type="match status" value="1"/>
</dbReference>
<feature type="domain" description="Metallo-beta-lactamase" evidence="9">
    <location>
        <begin position="205"/>
        <end position="273"/>
    </location>
</feature>
<evidence type="ECO:0000256" key="4">
    <source>
        <dbReference type="ARBA" id="ARBA00022723"/>
    </source>
</evidence>
<dbReference type="EC" id="3.1.26.11" evidence="8"/>
<evidence type="ECO:0000256" key="2">
    <source>
        <dbReference type="ARBA" id="ARBA00022694"/>
    </source>
</evidence>
<feature type="binding site" evidence="8">
    <location>
        <position position="144"/>
    </location>
    <ligand>
        <name>Zn(2+)</name>
        <dbReference type="ChEBI" id="CHEBI:29105"/>
        <label>1</label>
        <note>catalytic</note>
    </ligand>
</feature>
<evidence type="ECO:0000256" key="6">
    <source>
        <dbReference type="ARBA" id="ARBA00022801"/>
    </source>
</evidence>
<comment type="function">
    <text evidence="8">Zinc phosphodiesterase, which displays some tRNA 3'-processing endonuclease activity. Probably involved in tRNA maturation, by removing a 3'-trailer from precursor tRNA.</text>
</comment>
<comment type="caution">
    <text evidence="10">The sequence shown here is derived from an EMBL/GenBank/DDBJ whole genome shotgun (WGS) entry which is preliminary data.</text>
</comment>
<reference evidence="10 11" key="1">
    <citation type="journal article" date="2024" name="Arch. Microbiol.">
        <title>Corallococcus caeni sp. nov., a novel myxobacterium isolated from activated sludge.</title>
        <authorList>
            <person name="Tomita S."/>
            <person name="Nakai R."/>
            <person name="Kuroda K."/>
            <person name="Kurashita H."/>
            <person name="Hatamoto M."/>
            <person name="Yamaguchi T."/>
            <person name="Narihiro T."/>
        </authorList>
    </citation>
    <scope>NUCLEOTIDE SEQUENCE [LARGE SCALE GENOMIC DNA]</scope>
    <source>
        <strain evidence="10 11">NO1</strain>
    </source>
</reference>
<dbReference type="InterPro" id="IPR013471">
    <property type="entry name" value="RNase_Z/BN"/>
</dbReference>
<organism evidence="10 11">
    <name type="scientific">Corallococcus caeni</name>
    <dbReference type="NCBI Taxonomy" id="3082388"/>
    <lineage>
        <taxon>Bacteria</taxon>
        <taxon>Pseudomonadati</taxon>
        <taxon>Myxococcota</taxon>
        <taxon>Myxococcia</taxon>
        <taxon>Myxococcales</taxon>
        <taxon>Cystobacterineae</taxon>
        <taxon>Myxococcaceae</taxon>
        <taxon>Corallococcus</taxon>
    </lineage>
</organism>
<dbReference type="EMBL" id="BTTX01000001">
    <property type="protein sequence ID" value="GMU05022.1"/>
    <property type="molecule type" value="Genomic_DNA"/>
</dbReference>
<keyword evidence="3 8" id="KW-0540">Nuclease</keyword>
<keyword evidence="7 8" id="KW-0862">Zinc</keyword>
<comment type="subunit">
    <text evidence="1 8">Homodimer.</text>
</comment>
<evidence type="ECO:0000313" key="11">
    <source>
        <dbReference type="Proteomes" id="UP001342631"/>
    </source>
</evidence>
<dbReference type="NCBIfam" id="TIGR02651">
    <property type="entry name" value="RNase_Z"/>
    <property type="match status" value="1"/>
</dbReference>
<proteinExistence type="inferred from homology"/>
<dbReference type="Pfam" id="PF23023">
    <property type="entry name" value="Anti-Pycsar_Apyc1"/>
    <property type="match status" value="1"/>
</dbReference>
<comment type="cofactor">
    <cofactor evidence="8">
        <name>Zn(2+)</name>
        <dbReference type="ChEBI" id="CHEBI:29105"/>
    </cofactor>
    <text evidence="8">Binds 2 Zn(2+) ions.</text>
</comment>
<feature type="binding site" evidence="8">
    <location>
        <position position="215"/>
    </location>
    <ligand>
        <name>Zn(2+)</name>
        <dbReference type="ChEBI" id="CHEBI:29105"/>
        <label>1</label>
        <note>catalytic</note>
    </ligand>
</feature>
<evidence type="ECO:0000256" key="1">
    <source>
        <dbReference type="ARBA" id="ARBA00011738"/>
    </source>
</evidence>
<dbReference type="NCBIfam" id="NF000801">
    <property type="entry name" value="PRK00055.1-3"/>
    <property type="match status" value="1"/>
</dbReference>
<keyword evidence="11" id="KW-1185">Reference proteome</keyword>
<dbReference type="Gene3D" id="3.60.15.10">
    <property type="entry name" value="Ribonuclease Z/Hydroxyacylglutathione hydrolase-like"/>
    <property type="match status" value="1"/>
</dbReference>
<keyword evidence="5 8" id="KW-0255">Endonuclease</keyword>
<evidence type="ECO:0000259" key="9">
    <source>
        <dbReference type="Pfam" id="PF12706"/>
    </source>
</evidence>
<evidence type="ECO:0000256" key="5">
    <source>
        <dbReference type="ARBA" id="ARBA00022759"/>
    </source>
</evidence>
<name>A0ABQ6QLX6_9BACT</name>
<dbReference type="PANTHER" id="PTHR46018">
    <property type="entry name" value="ZINC PHOSPHODIESTERASE ELAC PROTEIN 1"/>
    <property type="match status" value="1"/>
</dbReference>
<feature type="binding site" evidence="8">
    <location>
        <position position="72"/>
    </location>
    <ligand>
        <name>Zn(2+)</name>
        <dbReference type="ChEBI" id="CHEBI:29105"/>
        <label>2</label>
        <note>catalytic</note>
    </ligand>
</feature>
<evidence type="ECO:0000313" key="10">
    <source>
        <dbReference type="EMBL" id="GMU05022.1"/>
    </source>
</evidence>
<evidence type="ECO:0000256" key="8">
    <source>
        <dbReference type="HAMAP-Rule" id="MF_01818"/>
    </source>
</evidence>
<feature type="binding site" evidence="8">
    <location>
        <position position="273"/>
    </location>
    <ligand>
        <name>Zn(2+)</name>
        <dbReference type="ChEBI" id="CHEBI:29105"/>
        <label>2</label>
        <note>catalytic</note>
    </ligand>
</feature>
<evidence type="ECO:0000256" key="7">
    <source>
        <dbReference type="ARBA" id="ARBA00022833"/>
    </source>
</evidence>
<comment type="similarity">
    <text evidence="8">Belongs to the RNase Z family.</text>
</comment>
<feature type="binding site" evidence="8">
    <location>
        <position position="71"/>
    </location>
    <ligand>
        <name>Zn(2+)</name>
        <dbReference type="ChEBI" id="CHEBI:29105"/>
        <label>2</label>
        <note>catalytic</note>
    </ligand>
</feature>
<dbReference type="HAMAP" id="MF_01818">
    <property type="entry name" value="RNase_Z_BN"/>
    <property type="match status" value="1"/>
</dbReference>
<feature type="binding site" evidence="8">
    <location>
        <position position="215"/>
    </location>
    <ligand>
        <name>Zn(2+)</name>
        <dbReference type="ChEBI" id="CHEBI:29105"/>
        <label>2</label>
        <note>catalytic</note>
    </ligand>
</feature>
<dbReference type="Proteomes" id="UP001342631">
    <property type="component" value="Unassembled WGS sequence"/>
</dbReference>
<gene>
    <name evidence="8 10" type="primary">rnz</name>
    <name evidence="10" type="ORF">ASNO1_12740</name>
</gene>
<dbReference type="Pfam" id="PF12706">
    <property type="entry name" value="Lactamase_B_2"/>
    <property type="match status" value="1"/>
</dbReference>
<keyword evidence="4 8" id="KW-0479">Metal-binding</keyword>
<keyword evidence="6 8" id="KW-0378">Hydrolase</keyword>
<feature type="active site" description="Proton acceptor" evidence="8">
    <location>
        <position position="71"/>
    </location>
</feature>
<dbReference type="PANTHER" id="PTHR46018:SF2">
    <property type="entry name" value="ZINC PHOSPHODIESTERASE ELAC PROTEIN 1"/>
    <property type="match status" value="1"/>
</dbReference>
<dbReference type="InterPro" id="IPR001279">
    <property type="entry name" value="Metallo-B-lactamas"/>
</dbReference>
<evidence type="ECO:0000256" key="3">
    <source>
        <dbReference type="ARBA" id="ARBA00022722"/>
    </source>
</evidence>
<comment type="catalytic activity">
    <reaction evidence="8">
        <text>Endonucleolytic cleavage of RNA, removing extra 3' nucleotides from tRNA precursor, generating 3' termini of tRNAs. A 3'-hydroxy group is left at the tRNA terminus and a 5'-phosphoryl group is left at the trailer molecule.</text>
        <dbReference type="EC" id="3.1.26.11"/>
    </reaction>
</comment>
<feature type="binding site" evidence="8">
    <location>
        <position position="69"/>
    </location>
    <ligand>
        <name>Zn(2+)</name>
        <dbReference type="ChEBI" id="CHEBI:29105"/>
        <label>1</label>
        <note>catalytic</note>
    </ligand>
</feature>
<accession>A0ABQ6QLX6</accession>
<protein>
    <recommendedName>
        <fullName evidence="8">Ribonuclease Z</fullName>
        <shortName evidence="8">RNase Z</shortName>
        <ecNumber evidence="8">3.1.26.11</ecNumber>
    </recommendedName>
    <alternativeName>
        <fullName evidence="8">tRNA 3 endonuclease</fullName>
    </alternativeName>
    <alternativeName>
        <fullName evidence="8">tRNase Z</fullName>
    </alternativeName>
</protein>
<dbReference type="InterPro" id="IPR036866">
    <property type="entry name" value="RibonucZ/Hydroxyglut_hydro"/>
</dbReference>
<dbReference type="SUPFAM" id="SSF56281">
    <property type="entry name" value="Metallo-hydrolase/oxidoreductase"/>
    <property type="match status" value="1"/>
</dbReference>